<reference evidence="3 4" key="1">
    <citation type="submission" date="2023-07" db="EMBL/GenBank/DDBJ databases">
        <title>Genomic Encyclopedia of Type Strains, Phase IV (KMG-IV): sequencing the most valuable type-strain genomes for metagenomic binning, comparative biology and taxonomic classification.</title>
        <authorList>
            <person name="Goeker M."/>
        </authorList>
    </citation>
    <scope>NUCLEOTIDE SEQUENCE [LARGE SCALE GENOMIC DNA]</scope>
    <source>
        <strain evidence="3 4">DSM 19922</strain>
    </source>
</reference>
<dbReference type="Proteomes" id="UP001244552">
    <property type="component" value="Unassembled WGS sequence"/>
</dbReference>
<protein>
    <submittedName>
        <fullName evidence="3">Pilus assembly protein CpaE</fullName>
    </submittedName>
</protein>
<accession>A0ABU0MN80</accession>
<comment type="caution">
    <text evidence="3">The sequence shown here is derived from an EMBL/GenBank/DDBJ whole genome shotgun (WGS) entry which is preliminary data.</text>
</comment>
<proteinExistence type="predicted"/>
<gene>
    <name evidence="3" type="ORF">QO018_003804</name>
</gene>
<name>A0ABU0MN80_9PROT</name>
<dbReference type="Gene3D" id="3.40.50.2300">
    <property type="match status" value="1"/>
</dbReference>
<dbReference type="InterPro" id="IPR011006">
    <property type="entry name" value="CheY-like_superfamily"/>
</dbReference>
<dbReference type="Gene3D" id="3.40.50.300">
    <property type="entry name" value="P-loop containing nucleotide triphosphate hydrolases"/>
    <property type="match status" value="1"/>
</dbReference>
<dbReference type="InterPro" id="IPR017746">
    <property type="entry name" value="Cellulose_synthase_operon_BcsQ"/>
</dbReference>
<dbReference type="RefSeq" id="WP_209984707.1">
    <property type="nucleotide sequence ID" value="NZ_JAGINO010000015.1"/>
</dbReference>
<keyword evidence="4" id="KW-1185">Reference proteome</keyword>
<sequence>MSILGKQASARPAKRSGAAEIAAFVTDGETENALRLLVQEQVMTFTVVRRGSVRDAIAYLGTAAPPRVLIVDVSGSRLPLSDIDELASACEPGVVVIVLGQQNDIGLFRDLMHLGIADYLVKPVTTEWLRRSISIGLGGQSGSAMRQRTGKIIAVTGARGGVGTSTVMTNVGWLLANKIGRNVALVDLDLQCGAISLMLGLKRQTGMMEALKNAHRIDNIFLDRTLVHHGERLSVLSAEEPLGDDTHYEPQALDQVIKVLEQRHHYVLFDVPRRPDPVYQHLLSRAQVRVVVANPTIASIRDVMRILKLAGRDDIGQRLLVVLNHTAPPSQADISRRDFEKAVGRRVDFEIPFTRHAMFADNSGKLLAQRRCTATDQLMRITDDLTGRRAVQRFSLARLFGR</sequence>
<dbReference type="Pfam" id="PF06564">
    <property type="entry name" value="CBP_BcsQ"/>
    <property type="match status" value="1"/>
</dbReference>
<dbReference type="InterPro" id="IPR027417">
    <property type="entry name" value="P-loop_NTPase"/>
</dbReference>
<evidence type="ECO:0000313" key="4">
    <source>
        <dbReference type="Proteomes" id="UP001244552"/>
    </source>
</evidence>
<dbReference type="SUPFAM" id="SSF52540">
    <property type="entry name" value="P-loop containing nucleoside triphosphate hydrolases"/>
    <property type="match status" value="1"/>
</dbReference>
<evidence type="ECO:0000256" key="2">
    <source>
        <dbReference type="ARBA" id="ARBA00022840"/>
    </source>
</evidence>
<dbReference type="SUPFAM" id="SSF52172">
    <property type="entry name" value="CheY-like"/>
    <property type="match status" value="1"/>
</dbReference>
<dbReference type="PANTHER" id="PTHR43384:SF6">
    <property type="entry name" value="SEPTUM SITE-DETERMINING PROTEIN MIND HOMOLOG, CHLOROPLASTIC"/>
    <property type="match status" value="1"/>
</dbReference>
<dbReference type="PANTHER" id="PTHR43384">
    <property type="entry name" value="SEPTUM SITE-DETERMINING PROTEIN MIND HOMOLOG, CHLOROPLASTIC-RELATED"/>
    <property type="match status" value="1"/>
</dbReference>
<evidence type="ECO:0000256" key="1">
    <source>
        <dbReference type="ARBA" id="ARBA00022741"/>
    </source>
</evidence>
<organism evidence="3 4">
    <name type="scientific">Azospirillum picis</name>
    <dbReference type="NCBI Taxonomy" id="488438"/>
    <lineage>
        <taxon>Bacteria</taxon>
        <taxon>Pseudomonadati</taxon>
        <taxon>Pseudomonadota</taxon>
        <taxon>Alphaproteobacteria</taxon>
        <taxon>Rhodospirillales</taxon>
        <taxon>Azospirillaceae</taxon>
        <taxon>Azospirillum</taxon>
    </lineage>
</organism>
<keyword evidence="2" id="KW-0067">ATP-binding</keyword>
<dbReference type="InterPro" id="IPR050625">
    <property type="entry name" value="ParA/MinD_ATPase"/>
</dbReference>
<keyword evidence="1" id="KW-0547">Nucleotide-binding</keyword>
<dbReference type="EMBL" id="JAUSVU010000014">
    <property type="protein sequence ID" value="MDQ0534927.1"/>
    <property type="molecule type" value="Genomic_DNA"/>
</dbReference>
<evidence type="ECO:0000313" key="3">
    <source>
        <dbReference type="EMBL" id="MDQ0534927.1"/>
    </source>
</evidence>